<dbReference type="EMBL" id="CP011502">
    <property type="protein sequence ID" value="ALX04441.1"/>
    <property type="molecule type" value="Genomic_DNA"/>
</dbReference>
<dbReference type="AlphaFoldDB" id="A0A0U4B915"/>
<protein>
    <submittedName>
        <fullName evidence="2">Uncharacterized protein</fullName>
    </submittedName>
</protein>
<accession>A0A0U4B915</accession>
<reference evidence="2 3" key="1">
    <citation type="journal article" date="1991" name="Int. J. Syst. Bacteriol.">
        <title>Description of the erythromycin-producing bacterium Arthrobacter sp. strain NRRL B-3381 as Aeromicrobium erythreum gen. nov., sp. nov.</title>
        <authorList>
            <person name="Miller E.S."/>
            <person name="Woese C.R."/>
            <person name="Brenner S."/>
        </authorList>
    </citation>
    <scope>NUCLEOTIDE SEQUENCE [LARGE SCALE GENOMIC DNA]</scope>
    <source>
        <strain evidence="2 3">AR18</strain>
    </source>
</reference>
<evidence type="ECO:0000313" key="3">
    <source>
        <dbReference type="Proteomes" id="UP000067689"/>
    </source>
</evidence>
<keyword evidence="1" id="KW-0175">Coiled coil</keyword>
<keyword evidence="3" id="KW-1185">Reference proteome</keyword>
<name>A0A0U4B915_9ACTN</name>
<dbReference type="PATRIC" id="fig|2041.4.peg.1451"/>
<evidence type="ECO:0000256" key="1">
    <source>
        <dbReference type="SAM" id="Coils"/>
    </source>
</evidence>
<proteinExistence type="predicted"/>
<feature type="coiled-coil region" evidence="1">
    <location>
        <begin position="73"/>
        <end position="131"/>
    </location>
</feature>
<evidence type="ECO:0000313" key="2">
    <source>
        <dbReference type="EMBL" id="ALX04441.1"/>
    </source>
</evidence>
<gene>
    <name evidence="2" type="ORF">AERYTH_06925</name>
</gene>
<sequence>MLQRELIRPIEITKPSLDEIVKETPAPAEHSDFEPSWLQKLKTVVKRIAGRDDVDEAALQVIAEKFEQQETIAKSALQNASKLQGERERLEDQVVELRKQLEAEQFERTLADLARRDAEKKTRSLERWRAERPDRFSYVEEAENSWESEPGSVTEIIERLTDRERFSYVLDYIELTDVSKAIDRADQIDAVDPNGTYAAAFWEYILVLRDYAVECLESNFSGNLHMYLGSSTVVGRKCPIQRHRPNESDSVQNNSRMRRERTFPVPTYVEASGKIFMAAHFAPTHRDQNAPRMYYYADLENTRKIYIGYIGTHLTNTRTN</sequence>
<organism evidence="2 3">
    <name type="scientific">Aeromicrobium erythreum</name>
    <dbReference type="NCBI Taxonomy" id="2041"/>
    <lineage>
        <taxon>Bacteria</taxon>
        <taxon>Bacillati</taxon>
        <taxon>Actinomycetota</taxon>
        <taxon>Actinomycetes</taxon>
        <taxon>Propionibacteriales</taxon>
        <taxon>Nocardioidaceae</taxon>
        <taxon>Aeromicrobium</taxon>
    </lineage>
</organism>
<dbReference type="Proteomes" id="UP000067689">
    <property type="component" value="Chromosome"/>
</dbReference>
<dbReference type="STRING" id="2041.AERYTH_06925"/>
<dbReference type="KEGG" id="aer:AERYTH_06925"/>